<dbReference type="Proteomes" id="UP000799536">
    <property type="component" value="Unassembled WGS sequence"/>
</dbReference>
<proteinExistence type="predicted"/>
<evidence type="ECO:0000313" key="2">
    <source>
        <dbReference type="Proteomes" id="UP000799536"/>
    </source>
</evidence>
<organism evidence="1 2">
    <name type="scientific">Delitschia confertaspora ATCC 74209</name>
    <dbReference type="NCBI Taxonomy" id="1513339"/>
    <lineage>
        <taxon>Eukaryota</taxon>
        <taxon>Fungi</taxon>
        <taxon>Dikarya</taxon>
        <taxon>Ascomycota</taxon>
        <taxon>Pezizomycotina</taxon>
        <taxon>Dothideomycetes</taxon>
        <taxon>Pleosporomycetidae</taxon>
        <taxon>Pleosporales</taxon>
        <taxon>Delitschiaceae</taxon>
        <taxon>Delitschia</taxon>
    </lineage>
</organism>
<feature type="non-terminal residue" evidence="1">
    <location>
        <position position="1"/>
    </location>
</feature>
<accession>A0A9P4JIY7</accession>
<dbReference type="AlphaFoldDB" id="A0A9P4JIY7"/>
<dbReference type="OrthoDB" id="674604at2759"/>
<keyword evidence="2" id="KW-1185">Reference proteome</keyword>
<sequence>LKKGEGEWGNASLFFSTTATDLVARKPGLLSGIKSTLDVGSGIPERTLKNKFNKLILQPHLGIQ</sequence>
<name>A0A9P4JIY7_9PLEO</name>
<comment type="caution">
    <text evidence="1">The sequence shown here is derived from an EMBL/GenBank/DDBJ whole genome shotgun (WGS) entry which is preliminary data.</text>
</comment>
<dbReference type="EMBL" id="ML994245">
    <property type="protein sequence ID" value="KAF2197353.1"/>
    <property type="molecule type" value="Genomic_DNA"/>
</dbReference>
<gene>
    <name evidence="1" type="ORF">GQ43DRAFT_381192</name>
</gene>
<evidence type="ECO:0000313" key="1">
    <source>
        <dbReference type="EMBL" id="KAF2197353.1"/>
    </source>
</evidence>
<reference evidence="1" key="1">
    <citation type="journal article" date="2020" name="Stud. Mycol.">
        <title>101 Dothideomycetes genomes: a test case for predicting lifestyles and emergence of pathogens.</title>
        <authorList>
            <person name="Haridas S."/>
            <person name="Albert R."/>
            <person name="Binder M."/>
            <person name="Bloem J."/>
            <person name="Labutti K."/>
            <person name="Salamov A."/>
            <person name="Andreopoulos B."/>
            <person name="Baker S."/>
            <person name="Barry K."/>
            <person name="Bills G."/>
            <person name="Bluhm B."/>
            <person name="Cannon C."/>
            <person name="Castanera R."/>
            <person name="Culley D."/>
            <person name="Daum C."/>
            <person name="Ezra D."/>
            <person name="Gonzalez J."/>
            <person name="Henrissat B."/>
            <person name="Kuo A."/>
            <person name="Liang C."/>
            <person name="Lipzen A."/>
            <person name="Lutzoni F."/>
            <person name="Magnuson J."/>
            <person name="Mondo S."/>
            <person name="Nolan M."/>
            <person name="Ohm R."/>
            <person name="Pangilinan J."/>
            <person name="Park H.-J."/>
            <person name="Ramirez L."/>
            <person name="Alfaro M."/>
            <person name="Sun H."/>
            <person name="Tritt A."/>
            <person name="Yoshinaga Y."/>
            <person name="Zwiers L.-H."/>
            <person name="Turgeon B."/>
            <person name="Goodwin S."/>
            <person name="Spatafora J."/>
            <person name="Crous P."/>
            <person name="Grigoriev I."/>
        </authorList>
    </citation>
    <scope>NUCLEOTIDE SEQUENCE</scope>
    <source>
        <strain evidence="1">ATCC 74209</strain>
    </source>
</reference>
<protein>
    <submittedName>
        <fullName evidence="1">Uncharacterized protein</fullName>
    </submittedName>
</protein>